<protein>
    <submittedName>
        <fullName evidence="2">Uncharacterized protein</fullName>
    </submittedName>
</protein>
<proteinExistence type="predicted"/>
<dbReference type="Proteomes" id="UP000056209">
    <property type="component" value="Unassembled WGS sequence"/>
</dbReference>
<gene>
    <name evidence="2" type="ORF">DEIGR_101629</name>
</gene>
<organism evidence="2 3">
    <name type="scientific">Deinococcus grandis</name>
    <dbReference type="NCBI Taxonomy" id="57498"/>
    <lineage>
        <taxon>Bacteria</taxon>
        <taxon>Thermotogati</taxon>
        <taxon>Deinococcota</taxon>
        <taxon>Deinococci</taxon>
        <taxon>Deinococcales</taxon>
        <taxon>Deinococcaceae</taxon>
        <taxon>Deinococcus</taxon>
    </lineage>
</organism>
<reference evidence="3" key="1">
    <citation type="submission" date="2015-11" db="EMBL/GenBank/DDBJ databases">
        <title>Draft Genome Sequence of the Radioresistant Bacterium Deinococcus grandis, Isolated from Freshwater Fish in Japan.</title>
        <authorList>
            <person name="Satoh K."/>
            <person name="Onodera T."/>
            <person name="Omoso K."/>
            <person name="Takeda-Yano K."/>
            <person name="Katayama T."/>
            <person name="Oono Y."/>
            <person name="Narumi I."/>
        </authorList>
    </citation>
    <scope>NUCLEOTIDE SEQUENCE [LARGE SCALE GENOMIC DNA]</scope>
    <source>
        <strain evidence="3">ATCC 43672</strain>
    </source>
</reference>
<dbReference type="RefSeq" id="WP_058976490.1">
    <property type="nucleotide sequence ID" value="NZ_BCMS01000001.1"/>
</dbReference>
<keyword evidence="1" id="KW-0472">Membrane</keyword>
<keyword evidence="1" id="KW-1133">Transmembrane helix</keyword>
<feature type="transmembrane region" description="Helical" evidence="1">
    <location>
        <begin position="82"/>
        <end position="113"/>
    </location>
</feature>
<accession>A0A117DNG0</accession>
<evidence type="ECO:0000313" key="3">
    <source>
        <dbReference type="Proteomes" id="UP000056209"/>
    </source>
</evidence>
<comment type="caution">
    <text evidence="2">The sequence shown here is derived from an EMBL/GenBank/DDBJ whole genome shotgun (WGS) entry which is preliminary data.</text>
</comment>
<dbReference type="AlphaFoldDB" id="A0A117DNG0"/>
<keyword evidence="3" id="KW-1185">Reference proteome</keyword>
<evidence type="ECO:0000313" key="2">
    <source>
        <dbReference type="EMBL" id="GAQ21602.1"/>
    </source>
</evidence>
<keyword evidence="1" id="KW-0812">Transmembrane</keyword>
<name>A0A117DNG0_9DEIO</name>
<dbReference type="OrthoDB" id="67304at2"/>
<feature type="transmembrane region" description="Helical" evidence="1">
    <location>
        <begin position="36"/>
        <end position="55"/>
    </location>
</feature>
<feature type="transmembrane region" description="Helical" evidence="1">
    <location>
        <begin position="6"/>
        <end position="24"/>
    </location>
</feature>
<sequence length="299" mass="31619">MIDLGPLAWMVHVAAAFAIAFFAQSVFSPKGREARVVIRAMIPVVILTLLGAGWLPHPVAGMLIGYFGSRAFGSWGAARGGLIAAVIAAVVLMQLGASWLLFPLFFMGLGWLASGGPARGRRRAPKVQAEVQAEVPELTAQATGTPLTVSAPSAAEGPLAPFLADARLPAQARAQLVALNLRTQEALSLLKDQGLEGTEGFFVARAIREEYAPEAVQAYLKLPRSLADTGVIQDGKTGAALLSEQLELLLDGVQEIIAGSLQSGGQALLTHGRFLRERFAKVEQDLRVPVMIPAADKVK</sequence>
<evidence type="ECO:0000256" key="1">
    <source>
        <dbReference type="SAM" id="Phobius"/>
    </source>
</evidence>
<dbReference type="EMBL" id="BCMS01000001">
    <property type="protein sequence ID" value="GAQ21602.1"/>
    <property type="molecule type" value="Genomic_DNA"/>
</dbReference>